<keyword evidence="10" id="KW-0479">Metal-binding</keyword>
<evidence type="ECO:0000256" key="5">
    <source>
        <dbReference type="ARBA" id="ARBA00001964"/>
    </source>
</evidence>
<feature type="domain" description="Transketolase-like pyrimidine-binding" evidence="15">
    <location>
        <begin position="330"/>
        <end position="498"/>
    </location>
</feature>
<dbReference type="RefSeq" id="XP_014563553.1">
    <property type="nucleotide sequence ID" value="XM_014708067.1"/>
</dbReference>
<gene>
    <name evidence="16" type="ORF">M896_060090</name>
</gene>
<dbReference type="AlphaFoldDB" id="A0A0B2UEJ1"/>
<reference evidence="16 17" key="1">
    <citation type="journal article" date="2014" name="MBio">
        <title>The Ordospora colligata genome; evolution of extreme reduction in microsporidia and host-to-parasite horizontal gene transfer.</title>
        <authorList>
            <person name="Pombert J.-F."/>
            <person name="Haag K.L."/>
            <person name="Beidas S."/>
            <person name="Ebert D."/>
            <person name="Keeling P.J."/>
        </authorList>
    </citation>
    <scope>NUCLEOTIDE SEQUENCE [LARGE SCALE GENOMIC DNA]</scope>
    <source>
        <strain evidence="16 17">OC4</strain>
    </source>
</reference>
<dbReference type="InterPro" id="IPR005474">
    <property type="entry name" value="Transketolase_N"/>
</dbReference>
<dbReference type="SMART" id="SM00861">
    <property type="entry name" value="Transket_pyr"/>
    <property type="match status" value="1"/>
</dbReference>
<dbReference type="CDD" id="cd07033">
    <property type="entry name" value="TPP_PYR_DXS_TK_like"/>
    <property type="match status" value="1"/>
</dbReference>
<protein>
    <recommendedName>
        <fullName evidence="8">transketolase</fullName>
        <ecNumber evidence="8">2.2.1.1</ecNumber>
    </recommendedName>
</protein>
<comment type="cofactor">
    <cofactor evidence="5">
        <name>thiamine diphosphate</name>
        <dbReference type="ChEBI" id="CHEBI:58937"/>
    </cofactor>
</comment>
<dbReference type="SUPFAM" id="SSF52518">
    <property type="entry name" value="Thiamin diphosphate-binding fold (THDP-binding)"/>
    <property type="match status" value="2"/>
</dbReference>
<dbReference type="InterPro" id="IPR020826">
    <property type="entry name" value="Transketolase_BS"/>
</dbReference>
<evidence type="ECO:0000256" key="11">
    <source>
        <dbReference type="ARBA" id="ARBA00022837"/>
    </source>
</evidence>
<comment type="cofactor">
    <cofactor evidence="1">
        <name>Ca(2+)</name>
        <dbReference type="ChEBI" id="CHEBI:29108"/>
    </cofactor>
</comment>
<comment type="similarity">
    <text evidence="6">Belongs to the transketolase family.</text>
</comment>
<keyword evidence="13" id="KW-0786">Thiamine pyrophosphate</keyword>
<dbReference type="SUPFAM" id="SSF52922">
    <property type="entry name" value="TK C-terminal domain-like"/>
    <property type="match status" value="1"/>
</dbReference>
<evidence type="ECO:0000256" key="8">
    <source>
        <dbReference type="ARBA" id="ARBA00013152"/>
    </source>
</evidence>
<dbReference type="Gene3D" id="3.40.50.920">
    <property type="match status" value="1"/>
</dbReference>
<dbReference type="VEuPathDB" id="MicrosporidiaDB:M896_060090"/>
<comment type="subunit">
    <text evidence="7">Homodimer.</text>
</comment>
<evidence type="ECO:0000256" key="1">
    <source>
        <dbReference type="ARBA" id="ARBA00001913"/>
    </source>
</evidence>
<dbReference type="InterPro" id="IPR055152">
    <property type="entry name" value="Transketolase-like_C_2"/>
</dbReference>
<dbReference type="EMBL" id="JOKQ01000006">
    <property type="protein sequence ID" value="KHN69511.1"/>
    <property type="molecule type" value="Genomic_DNA"/>
</dbReference>
<evidence type="ECO:0000256" key="13">
    <source>
        <dbReference type="ARBA" id="ARBA00023052"/>
    </source>
</evidence>
<dbReference type="GO" id="GO:0006098">
    <property type="term" value="P:pentose-phosphate shunt"/>
    <property type="evidence" value="ECO:0007669"/>
    <property type="project" value="TreeGrafter"/>
</dbReference>
<keyword evidence="17" id="KW-1185">Reference proteome</keyword>
<accession>A0A0B2UEJ1</accession>
<evidence type="ECO:0000256" key="12">
    <source>
        <dbReference type="ARBA" id="ARBA00022842"/>
    </source>
</evidence>
<keyword evidence="9" id="KW-0808">Transferase</keyword>
<dbReference type="Pfam" id="PF22613">
    <property type="entry name" value="Transketolase_C_1"/>
    <property type="match status" value="1"/>
</dbReference>
<proteinExistence type="inferred from homology"/>
<comment type="cofactor">
    <cofactor evidence="2">
        <name>Mn(2+)</name>
        <dbReference type="ChEBI" id="CHEBI:29035"/>
    </cofactor>
</comment>
<dbReference type="GeneID" id="26261880"/>
<dbReference type="InterPro" id="IPR005475">
    <property type="entry name" value="Transketolase-like_Pyr-bd"/>
</dbReference>
<dbReference type="HOGENOM" id="CLU_009227_0_0_1"/>
<dbReference type="GO" id="GO:0004802">
    <property type="term" value="F:transketolase activity"/>
    <property type="evidence" value="ECO:0007669"/>
    <property type="project" value="UniProtKB-EC"/>
</dbReference>
<dbReference type="EC" id="2.2.1.1" evidence="8"/>
<keyword evidence="12" id="KW-0460">Magnesium</keyword>
<dbReference type="Proteomes" id="UP000031056">
    <property type="component" value="Unassembled WGS sequence"/>
</dbReference>
<comment type="cofactor">
    <cofactor evidence="4">
        <name>Mg(2+)</name>
        <dbReference type="ChEBI" id="CHEBI:18420"/>
    </cofactor>
</comment>
<dbReference type="InParanoid" id="A0A0B2UEJ1"/>
<dbReference type="FunCoup" id="A0A0B2UEJ1">
    <property type="interactions" value="85"/>
</dbReference>
<comment type="caution">
    <text evidence="16">The sequence shown here is derived from an EMBL/GenBank/DDBJ whole genome shotgun (WGS) entry which is preliminary data.</text>
</comment>
<dbReference type="Gene3D" id="3.40.50.970">
    <property type="match status" value="2"/>
</dbReference>
<keyword evidence="11" id="KW-0106">Calcium</keyword>
<dbReference type="Pfam" id="PF00456">
    <property type="entry name" value="Transketolase_N"/>
    <property type="match status" value="1"/>
</dbReference>
<evidence type="ECO:0000313" key="16">
    <source>
        <dbReference type="EMBL" id="KHN69511.1"/>
    </source>
</evidence>
<dbReference type="GO" id="GO:0046872">
    <property type="term" value="F:metal ion binding"/>
    <property type="evidence" value="ECO:0007669"/>
    <property type="project" value="UniProtKB-KW"/>
</dbReference>
<evidence type="ECO:0000256" key="4">
    <source>
        <dbReference type="ARBA" id="ARBA00001946"/>
    </source>
</evidence>
<dbReference type="PROSITE" id="PS00802">
    <property type="entry name" value="TRANSKETOLASE_2"/>
    <property type="match status" value="1"/>
</dbReference>
<evidence type="ECO:0000256" key="9">
    <source>
        <dbReference type="ARBA" id="ARBA00022679"/>
    </source>
</evidence>
<dbReference type="InterPro" id="IPR029061">
    <property type="entry name" value="THDP-binding"/>
</dbReference>
<dbReference type="OrthoDB" id="10267175at2759"/>
<dbReference type="PROSITE" id="PS00801">
    <property type="entry name" value="TRANSKETOLASE_1"/>
    <property type="match status" value="1"/>
</dbReference>
<evidence type="ECO:0000256" key="6">
    <source>
        <dbReference type="ARBA" id="ARBA00007131"/>
    </source>
</evidence>
<evidence type="ECO:0000256" key="7">
    <source>
        <dbReference type="ARBA" id="ARBA00011738"/>
    </source>
</evidence>
<evidence type="ECO:0000256" key="2">
    <source>
        <dbReference type="ARBA" id="ARBA00001936"/>
    </source>
</evidence>
<dbReference type="CDD" id="cd02012">
    <property type="entry name" value="TPP_TK"/>
    <property type="match status" value="1"/>
</dbReference>
<dbReference type="Pfam" id="PF02779">
    <property type="entry name" value="Transket_pyr"/>
    <property type="match status" value="1"/>
</dbReference>
<dbReference type="InterPro" id="IPR009014">
    <property type="entry name" value="Transketo_C/PFOR_II"/>
</dbReference>
<dbReference type="PANTHER" id="PTHR43522:SF2">
    <property type="entry name" value="TRANSKETOLASE 1-RELATED"/>
    <property type="match status" value="1"/>
</dbReference>
<evidence type="ECO:0000256" key="10">
    <source>
        <dbReference type="ARBA" id="ARBA00022723"/>
    </source>
</evidence>
<dbReference type="STRING" id="1354746.A0A0B2UEJ1"/>
<dbReference type="FunFam" id="3.40.50.970:FF:000045">
    <property type="entry name" value="Transketolase"/>
    <property type="match status" value="1"/>
</dbReference>
<evidence type="ECO:0000256" key="14">
    <source>
        <dbReference type="ARBA" id="ARBA00049473"/>
    </source>
</evidence>
<name>A0A0B2UEJ1_9MICR</name>
<dbReference type="GO" id="GO:0005829">
    <property type="term" value="C:cytosol"/>
    <property type="evidence" value="ECO:0007669"/>
    <property type="project" value="TreeGrafter"/>
</dbReference>
<dbReference type="InterPro" id="IPR033247">
    <property type="entry name" value="Transketolase_fam"/>
</dbReference>
<comment type="cofactor">
    <cofactor evidence="3">
        <name>Co(2+)</name>
        <dbReference type="ChEBI" id="CHEBI:48828"/>
    </cofactor>
</comment>
<evidence type="ECO:0000259" key="15">
    <source>
        <dbReference type="SMART" id="SM00861"/>
    </source>
</evidence>
<dbReference type="InterPro" id="IPR049557">
    <property type="entry name" value="Transketolase_CS"/>
</dbReference>
<comment type="catalytic activity">
    <reaction evidence="14">
        <text>D-sedoheptulose 7-phosphate + D-glyceraldehyde 3-phosphate = aldehydo-D-ribose 5-phosphate + D-xylulose 5-phosphate</text>
        <dbReference type="Rhea" id="RHEA:10508"/>
        <dbReference type="ChEBI" id="CHEBI:57483"/>
        <dbReference type="ChEBI" id="CHEBI:57737"/>
        <dbReference type="ChEBI" id="CHEBI:58273"/>
        <dbReference type="ChEBI" id="CHEBI:59776"/>
        <dbReference type="EC" id="2.2.1.1"/>
    </reaction>
</comment>
<evidence type="ECO:0000256" key="3">
    <source>
        <dbReference type="ARBA" id="ARBA00001941"/>
    </source>
</evidence>
<evidence type="ECO:0000313" key="17">
    <source>
        <dbReference type="Proteomes" id="UP000031056"/>
    </source>
</evidence>
<sequence length="628" mass="69472">MADSSNVNNIRCLCADMVQKANSGHPGAPLGLAPLAYILYTEVLNFDPDDEGWIGRDIFILSNGHACALQYVMNYLIGRLTIDDLRAFRQLGSRTPGHPERGLPGIECTTGPLGQGLANAVGYAISLKKLSSHIGNTCKVYCVFGDGCYQEGIGQESFSLAANLRLDNLVLIYDFNKVTIDGPTSLSMNENVVKRFESLGFVVEVVSGNDMNGMKRALKDITHGMPKVIILETVIGYGSEMEGDCKVHGSPLGVEGVSKLKERLGMPSADFFVSSSLLDKFDELIKKKRAEVIEWNSKSEAINKLCDRVMDVSDEKLMYKSVYVRNDAQKATRKHFSEALCDLKDNSYLIGGSADLQSSVLTRIGSNDFSHANRDGNYINFGIREHSMCGVMNGISSHGYFLPYSGTFLNFISYGFPSVRLACMDNLNLFYVLTHDSIGLGEDGPTHQPIEVLATLRATPGLITMRPCDGLECRASLMICLSRPGPKAVILSRQNVPEIADTSFEKAEKGAYFLVEKDEPDLILLSTGSEILICYEIMKKLSHIRISIVSFFSWELFELQNDDYKRHILKDVPRISIEAMSTFGWTKYADMQIGLDCFGASGKYKNVYEHFGLDCNAICNKIVKFLNK</sequence>
<organism evidence="16 17">
    <name type="scientific">Ordospora colligata OC4</name>
    <dbReference type="NCBI Taxonomy" id="1354746"/>
    <lineage>
        <taxon>Eukaryota</taxon>
        <taxon>Fungi</taxon>
        <taxon>Fungi incertae sedis</taxon>
        <taxon>Microsporidia</taxon>
        <taxon>Ordosporidae</taxon>
        <taxon>Ordospora</taxon>
    </lineage>
</organism>
<dbReference type="PANTHER" id="PTHR43522">
    <property type="entry name" value="TRANSKETOLASE"/>
    <property type="match status" value="1"/>
</dbReference>